<reference evidence="2 3" key="1">
    <citation type="journal article" date="2018" name="Proc. Natl. Acad. Sci. U.S.A.">
        <title>Draft genome sequence of Camellia sinensis var. sinensis provides insights into the evolution of the tea genome and tea quality.</title>
        <authorList>
            <person name="Wei C."/>
            <person name="Yang H."/>
            <person name="Wang S."/>
            <person name="Zhao J."/>
            <person name="Liu C."/>
            <person name="Gao L."/>
            <person name="Xia E."/>
            <person name="Lu Y."/>
            <person name="Tai Y."/>
            <person name="She G."/>
            <person name="Sun J."/>
            <person name="Cao H."/>
            <person name="Tong W."/>
            <person name="Gao Q."/>
            <person name="Li Y."/>
            <person name="Deng W."/>
            <person name="Jiang X."/>
            <person name="Wang W."/>
            <person name="Chen Q."/>
            <person name="Zhang S."/>
            <person name="Li H."/>
            <person name="Wu J."/>
            <person name="Wang P."/>
            <person name="Li P."/>
            <person name="Shi C."/>
            <person name="Zheng F."/>
            <person name="Jian J."/>
            <person name="Huang B."/>
            <person name="Shan D."/>
            <person name="Shi M."/>
            <person name="Fang C."/>
            <person name="Yue Y."/>
            <person name="Li F."/>
            <person name="Li D."/>
            <person name="Wei S."/>
            <person name="Han B."/>
            <person name="Jiang C."/>
            <person name="Yin Y."/>
            <person name="Xia T."/>
            <person name="Zhang Z."/>
            <person name="Bennetzen J.L."/>
            <person name="Zhao S."/>
            <person name="Wan X."/>
        </authorList>
    </citation>
    <scope>NUCLEOTIDE SEQUENCE [LARGE SCALE GENOMIC DNA]</scope>
    <source>
        <strain evidence="3">cv. Shuchazao</strain>
        <tissue evidence="2">Leaf</tissue>
    </source>
</reference>
<dbReference type="PANTHER" id="PTHR12758:SF19">
    <property type="entry name" value="APOPTOSIS INHIBITOR 5"/>
    <property type="match status" value="1"/>
</dbReference>
<dbReference type="GO" id="GO:0043067">
    <property type="term" value="P:regulation of programmed cell death"/>
    <property type="evidence" value="ECO:0007669"/>
    <property type="project" value="TreeGrafter"/>
</dbReference>
<accession>A0A4S4DPQ5</accession>
<organism evidence="2 3">
    <name type="scientific">Camellia sinensis var. sinensis</name>
    <name type="common">China tea</name>
    <dbReference type="NCBI Taxonomy" id="542762"/>
    <lineage>
        <taxon>Eukaryota</taxon>
        <taxon>Viridiplantae</taxon>
        <taxon>Streptophyta</taxon>
        <taxon>Embryophyta</taxon>
        <taxon>Tracheophyta</taxon>
        <taxon>Spermatophyta</taxon>
        <taxon>Magnoliopsida</taxon>
        <taxon>eudicotyledons</taxon>
        <taxon>Gunneridae</taxon>
        <taxon>Pentapetalae</taxon>
        <taxon>asterids</taxon>
        <taxon>Ericales</taxon>
        <taxon>Theaceae</taxon>
        <taxon>Camellia</taxon>
    </lineage>
</organism>
<protein>
    <submittedName>
        <fullName evidence="2">Uncharacterized protein</fullName>
    </submittedName>
</protein>
<comment type="caution">
    <text evidence="2">The sequence shown here is derived from an EMBL/GenBank/DDBJ whole genome shotgun (WGS) entry which is preliminary data.</text>
</comment>
<dbReference type="GO" id="GO:0003729">
    <property type="term" value="F:mRNA binding"/>
    <property type="evidence" value="ECO:0007669"/>
    <property type="project" value="TreeGrafter"/>
</dbReference>
<dbReference type="Proteomes" id="UP000306102">
    <property type="component" value="Unassembled WGS sequence"/>
</dbReference>
<dbReference type="InterPro" id="IPR008383">
    <property type="entry name" value="API5"/>
</dbReference>
<evidence type="ECO:0000256" key="1">
    <source>
        <dbReference type="ARBA" id="ARBA00022703"/>
    </source>
</evidence>
<keyword evidence="1" id="KW-0053">Apoptosis</keyword>
<dbReference type="EMBL" id="SDRB02010672">
    <property type="protein sequence ID" value="THG05019.1"/>
    <property type="molecule type" value="Genomic_DNA"/>
</dbReference>
<sequence length="153" mass="16169">MGGETVLLVSLHSYRNSRLSSIEELARATIKKLTQRMTEHNKAMASAKSDEAKASVKAQKQNTTTGLQTCNNILAMTQLHAKSPSFIGDKRINLSWKEVAKASAPYRGKRLASATNVMNNNASKKSCGGGGGGGGGGLPNQLVNRAFQGLSHG</sequence>
<dbReference type="Pfam" id="PF05918">
    <property type="entry name" value="API5"/>
    <property type="match status" value="1"/>
</dbReference>
<keyword evidence="3" id="KW-1185">Reference proteome</keyword>
<dbReference type="PANTHER" id="PTHR12758">
    <property type="entry name" value="APOPTOSIS INHIBITOR 5-RELATED"/>
    <property type="match status" value="1"/>
</dbReference>
<proteinExistence type="predicted"/>
<dbReference type="AlphaFoldDB" id="A0A4S4DPQ5"/>
<gene>
    <name evidence="2" type="ORF">TEA_009900</name>
</gene>
<name>A0A4S4DPQ5_CAMSN</name>
<evidence type="ECO:0000313" key="2">
    <source>
        <dbReference type="EMBL" id="THG05019.1"/>
    </source>
</evidence>
<evidence type="ECO:0000313" key="3">
    <source>
        <dbReference type="Proteomes" id="UP000306102"/>
    </source>
</evidence>
<dbReference type="STRING" id="542762.A0A4S4DPQ5"/>
<dbReference type="GO" id="GO:0005634">
    <property type="term" value="C:nucleus"/>
    <property type="evidence" value="ECO:0007669"/>
    <property type="project" value="TreeGrafter"/>
</dbReference>